<dbReference type="GO" id="GO:0016787">
    <property type="term" value="F:hydrolase activity"/>
    <property type="evidence" value="ECO:0007669"/>
    <property type="project" value="UniProtKB-KW"/>
</dbReference>
<sequence length="328" mass="37248">MTLKSKKGHWRTGMSIVLIASALLTLDMAYSAMSTTLSFPSEGRAEGEFPDEWIHGSKSAMDNTDPAVQVHAYNEHTFILRENKAINYEGAFMYLFFGDGVAMLIDQGSTSSPALFPLRKVVDQIIADWERKHSKSNTKLIVANSHLHGDHYAAWNQFVDRPNTVMVGLTHEEVMAFWGIDNYPQQVVTYNLGGRELTVTGSPGHEGSEIAIYDGWTDLLYTGDMFYRGRLYIEDWNAWATSIRKLRGMAKDNPVAYVVNNHIEMTREPGVDYPIGTTWQPNEPPMQMTIEMLDEAVEASYEIEEPGIYRYDDFLIYNEVPWAYTTDL</sequence>
<dbReference type="AlphaFoldDB" id="A0A358DTU2"/>
<evidence type="ECO:0000313" key="4">
    <source>
        <dbReference type="Proteomes" id="UP000264779"/>
    </source>
</evidence>
<dbReference type="InterPro" id="IPR036866">
    <property type="entry name" value="RibonucZ/Hydroxyglut_hydro"/>
</dbReference>
<reference evidence="3 4" key="1">
    <citation type="journal article" date="2018" name="Nat. Biotechnol.">
        <title>A standardized bacterial taxonomy based on genome phylogeny substantially revises the tree of life.</title>
        <authorList>
            <person name="Parks D.H."/>
            <person name="Chuvochina M."/>
            <person name="Waite D.W."/>
            <person name="Rinke C."/>
            <person name="Skarshewski A."/>
            <person name="Chaumeil P.A."/>
            <person name="Hugenholtz P."/>
        </authorList>
    </citation>
    <scope>NUCLEOTIDE SEQUENCE [LARGE SCALE GENOMIC DNA]</scope>
    <source>
        <strain evidence="3">UBA11621</strain>
    </source>
</reference>
<dbReference type="GO" id="GO:0017001">
    <property type="term" value="P:antibiotic catabolic process"/>
    <property type="evidence" value="ECO:0007669"/>
    <property type="project" value="UniProtKB-ARBA"/>
</dbReference>
<dbReference type="Pfam" id="PF00753">
    <property type="entry name" value="Lactamase_B"/>
    <property type="match status" value="1"/>
</dbReference>
<feature type="domain" description="Metallo-beta-lactamase" evidence="2">
    <location>
        <begin position="90"/>
        <end position="262"/>
    </location>
</feature>
<dbReference type="PANTHER" id="PTHR42951:SF4">
    <property type="entry name" value="ACYL-COENZYME A THIOESTERASE MBLAC2"/>
    <property type="match status" value="1"/>
</dbReference>
<proteinExistence type="inferred from homology"/>
<dbReference type="InterPro" id="IPR050855">
    <property type="entry name" value="NDM-1-like"/>
</dbReference>
<comment type="caution">
    <text evidence="3">The sequence shown here is derived from an EMBL/GenBank/DDBJ whole genome shotgun (WGS) entry which is preliminary data.</text>
</comment>
<dbReference type="InterPro" id="IPR001279">
    <property type="entry name" value="Metallo-B-lactamas"/>
</dbReference>
<organism evidence="3 4">
    <name type="scientific">Alteromonas australica</name>
    <dbReference type="NCBI Taxonomy" id="589873"/>
    <lineage>
        <taxon>Bacteria</taxon>
        <taxon>Pseudomonadati</taxon>
        <taxon>Pseudomonadota</taxon>
        <taxon>Gammaproteobacteria</taxon>
        <taxon>Alteromonadales</taxon>
        <taxon>Alteromonadaceae</taxon>
        <taxon>Alteromonas/Salinimonas group</taxon>
        <taxon>Alteromonas</taxon>
    </lineage>
</organism>
<dbReference type="EMBL" id="DONK01000004">
    <property type="protein sequence ID" value="HBU49694.1"/>
    <property type="molecule type" value="Genomic_DNA"/>
</dbReference>
<evidence type="ECO:0000259" key="2">
    <source>
        <dbReference type="SMART" id="SM00849"/>
    </source>
</evidence>
<comment type="similarity">
    <text evidence="1">Belongs to the metallo-beta-lactamase superfamily. Class-B beta-lactamase family.</text>
</comment>
<dbReference type="Proteomes" id="UP000264779">
    <property type="component" value="Unassembled WGS sequence"/>
</dbReference>
<keyword evidence="3" id="KW-0378">Hydrolase</keyword>
<name>A0A358DTU2_9ALTE</name>
<gene>
    <name evidence="3" type="ORF">DEB45_00425</name>
</gene>
<dbReference type="Gene3D" id="3.60.15.10">
    <property type="entry name" value="Ribonuclease Z/Hydroxyacylglutathione hydrolase-like"/>
    <property type="match status" value="1"/>
</dbReference>
<evidence type="ECO:0000256" key="1">
    <source>
        <dbReference type="ARBA" id="ARBA00005250"/>
    </source>
</evidence>
<evidence type="ECO:0000313" key="3">
    <source>
        <dbReference type="EMBL" id="HBU49694.1"/>
    </source>
</evidence>
<dbReference type="SMART" id="SM00849">
    <property type="entry name" value="Lactamase_B"/>
    <property type="match status" value="1"/>
</dbReference>
<protein>
    <submittedName>
        <fullName evidence="3">Hydrolase glyoxylase</fullName>
    </submittedName>
</protein>
<dbReference type="SUPFAM" id="SSF56281">
    <property type="entry name" value="Metallo-hydrolase/oxidoreductase"/>
    <property type="match status" value="1"/>
</dbReference>
<dbReference type="PANTHER" id="PTHR42951">
    <property type="entry name" value="METALLO-BETA-LACTAMASE DOMAIN-CONTAINING"/>
    <property type="match status" value="1"/>
</dbReference>
<accession>A0A358DTU2</accession>